<organism evidence="1 2">
    <name type="scientific">Thelephora ganbajun</name>
    <name type="common">Ganba fungus</name>
    <dbReference type="NCBI Taxonomy" id="370292"/>
    <lineage>
        <taxon>Eukaryota</taxon>
        <taxon>Fungi</taxon>
        <taxon>Dikarya</taxon>
        <taxon>Basidiomycota</taxon>
        <taxon>Agaricomycotina</taxon>
        <taxon>Agaricomycetes</taxon>
        <taxon>Thelephorales</taxon>
        <taxon>Thelephoraceae</taxon>
        <taxon>Thelephora</taxon>
    </lineage>
</organism>
<sequence length="598" mass="65964">MATQRTGIADIPVELLIDNILPFCEAKDVFSLGCTNKFFALVTTDDMFWKRRLAVDYNFTGSETARTSGWKFIYQRLRKPRVFVWGEKDKGRLGLQPFPKTTLSDVPFPVELHLPGVRVVSLAASGMAFHALDADGSVHIWGTLNGTSVALRRDGFSEPHKTASTPMKLRLPAPTRSISCGRLHALTLDANSTVWNFRSWGRPFRLASPSLDCSSPETTPVQIECGWAFSTVLTRSGDVYAWWPFGGDFEAKYREAMAELDKDEYTKAIVPDDETVIPCHAWEIHKDPVKLPVLPDLPDLPATGLSEEECKKETKLIKIAAFDNCLVGLTNKGHVLKIDGLTDEESIQIWRYLPNYSEMDKVKEHSAFRAITGDDGQERSPQVEFSSDTLHITHVSAHFNSFFAYSSSMVLKGEIETTPEALPTIIPELQNRSVISVVLGDYHFGALTSSGKLLTWGQYSKGALGLGDPGKLPVGSPGGFADEERRVRAQNLGHGLPPNVTVPSEVRFDHGLKAEGRVERYCFAAASSGWHTGALVIDLAGDDVPPEHLKQYFEAEVPRETAFNRGRWMGRGRGGWIHRPLPGIHMPPPAGAMPGNGA</sequence>
<accession>A0ACB6ZLZ6</accession>
<reference evidence="1" key="1">
    <citation type="submission" date="2019-10" db="EMBL/GenBank/DDBJ databases">
        <authorList>
            <consortium name="DOE Joint Genome Institute"/>
            <person name="Kuo A."/>
            <person name="Miyauchi S."/>
            <person name="Kiss E."/>
            <person name="Drula E."/>
            <person name="Kohler A."/>
            <person name="Sanchez-Garcia M."/>
            <person name="Andreopoulos B."/>
            <person name="Barry K.W."/>
            <person name="Bonito G."/>
            <person name="Buee M."/>
            <person name="Carver A."/>
            <person name="Chen C."/>
            <person name="Cichocki N."/>
            <person name="Clum A."/>
            <person name="Culley D."/>
            <person name="Crous P.W."/>
            <person name="Fauchery L."/>
            <person name="Girlanda M."/>
            <person name="Hayes R."/>
            <person name="Keri Z."/>
            <person name="Labutti K."/>
            <person name="Lipzen A."/>
            <person name="Lombard V."/>
            <person name="Magnuson J."/>
            <person name="Maillard F."/>
            <person name="Morin E."/>
            <person name="Murat C."/>
            <person name="Nolan M."/>
            <person name="Ohm R."/>
            <person name="Pangilinan J."/>
            <person name="Pereira M."/>
            <person name="Perotto S."/>
            <person name="Peter M."/>
            <person name="Riley R."/>
            <person name="Sitrit Y."/>
            <person name="Stielow B."/>
            <person name="Szollosi G."/>
            <person name="Zifcakova L."/>
            <person name="Stursova M."/>
            <person name="Spatafora J.W."/>
            <person name="Tedersoo L."/>
            <person name="Vaario L.-M."/>
            <person name="Yamada A."/>
            <person name="Yan M."/>
            <person name="Wang P."/>
            <person name="Xu J."/>
            <person name="Bruns T."/>
            <person name="Baldrian P."/>
            <person name="Vilgalys R."/>
            <person name="Henrissat B."/>
            <person name="Grigoriev I.V."/>
            <person name="Hibbett D."/>
            <person name="Nagy L.G."/>
            <person name="Martin F.M."/>
        </authorList>
    </citation>
    <scope>NUCLEOTIDE SEQUENCE</scope>
    <source>
        <strain evidence="1">P2</strain>
    </source>
</reference>
<dbReference type="EMBL" id="MU117981">
    <property type="protein sequence ID" value="KAF9650800.1"/>
    <property type="molecule type" value="Genomic_DNA"/>
</dbReference>
<comment type="caution">
    <text evidence="1">The sequence shown here is derived from an EMBL/GenBank/DDBJ whole genome shotgun (WGS) entry which is preliminary data.</text>
</comment>
<dbReference type="Proteomes" id="UP000886501">
    <property type="component" value="Unassembled WGS sequence"/>
</dbReference>
<reference evidence="1" key="2">
    <citation type="journal article" date="2020" name="Nat. Commun.">
        <title>Large-scale genome sequencing of mycorrhizal fungi provides insights into the early evolution of symbiotic traits.</title>
        <authorList>
            <person name="Miyauchi S."/>
            <person name="Kiss E."/>
            <person name="Kuo A."/>
            <person name="Drula E."/>
            <person name="Kohler A."/>
            <person name="Sanchez-Garcia M."/>
            <person name="Morin E."/>
            <person name="Andreopoulos B."/>
            <person name="Barry K.W."/>
            <person name="Bonito G."/>
            <person name="Buee M."/>
            <person name="Carver A."/>
            <person name="Chen C."/>
            <person name="Cichocki N."/>
            <person name="Clum A."/>
            <person name="Culley D."/>
            <person name="Crous P.W."/>
            <person name="Fauchery L."/>
            <person name="Girlanda M."/>
            <person name="Hayes R.D."/>
            <person name="Keri Z."/>
            <person name="LaButti K."/>
            <person name="Lipzen A."/>
            <person name="Lombard V."/>
            <person name="Magnuson J."/>
            <person name="Maillard F."/>
            <person name="Murat C."/>
            <person name="Nolan M."/>
            <person name="Ohm R.A."/>
            <person name="Pangilinan J."/>
            <person name="Pereira M.F."/>
            <person name="Perotto S."/>
            <person name="Peter M."/>
            <person name="Pfister S."/>
            <person name="Riley R."/>
            <person name="Sitrit Y."/>
            <person name="Stielow J.B."/>
            <person name="Szollosi G."/>
            <person name="Zifcakova L."/>
            <person name="Stursova M."/>
            <person name="Spatafora J.W."/>
            <person name="Tedersoo L."/>
            <person name="Vaario L.M."/>
            <person name="Yamada A."/>
            <person name="Yan M."/>
            <person name="Wang P."/>
            <person name="Xu J."/>
            <person name="Bruns T."/>
            <person name="Baldrian P."/>
            <person name="Vilgalys R."/>
            <person name="Dunand C."/>
            <person name="Henrissat B."/>
            <person name="Grigoriev I.V."/>
            <person name="Hibbett D."/>
            <person name="Nagy L.G."/>
            <person name="Martin F.M."/>
        </authorList>
    </citation>
    <scope>NUCLEOTIDE SEQUENCE</scope>
    <source>
        <strain evidence="1">P2</strain>
    </source>
</reference>
<evidence type="ECO:0000313" key="1">
    <source>
        <dbReference type="EMBL" id="KAF9650800.1"/>
    </source>
</evidence>
<name>A0ACB6ZLZ6_THEGA</name>
<proteinExistence type="predicted"/>
<evidence type="ECO:0000313" key="2">
    <source>
        <dbReference type="Proteomes" id="UP000886501"/>
    </source>
</evidence>
<gene>
    <name evidence="1" type="ORF">BDM02DRAFT_3164496</name>
</gene>
<keyword evidence="2" id="KW-1185">Reference proteome</keyword>
<protein>
    <submittedName>
        <fullName evidence="1">RCC1/BLIP-II</fullName>
    </submittedName>
</protein>